<dbReference type="InterPro" id="IPR019500">
    <property type="entry name" value="Pep_S46"/>
</dbReference>
<dbReference type="Gene3D" id="2.40.10.10">
    <property type="entry name" value="Trypsin-like serine proteases"/>
    <property type="match status" value="1"/>
</dbReference>
<keyword evidence="5" id="KW-0378">Hydrolase</keyword>
<accession>X1TX09</accession>
<protein>
    <recommendedName>
        <fullName evidence="7">Serine protease</fullName>
    </recommendedName>
</protein>
<evidence type="ECO:0000256" key="5">
    <source>
        <dbReference type="ARBA" id="ARBA00022801"/>
    </source>
</evidence>
<evidence type="ECO:0000256" key="3">
    <source>
        <dbReference type="ARBA" id="ARBA00022670"/>
    </source>
</evidence>
<dbReference type="PANTHER" id="PTHR38469:SF1">
    <property type="entry name" value="PERIPLASMIC PEPTIDASE SUBFAMILY S1B"/>
    <property type="match status" value="1"/>
</dbReference>
<dbReference type="InterPro" id="IPR009003">
    <property type="entry name" value="Peptidase_S1_PA"/>
</dbReference>
<dbReference type="GO" id="GO:0070009">
    <property type="term" value="F:serine-type aminopeptidase activity"/>
    <property type="evidence" value="ECO:0007669"/>
    <property type="project" value="InterPro"/>
</dbReference>
<name>X1TX09_9ZZZZ</name>
<comment type="similarity">
    <text evidence="1">Belongs to the peptidase S46 family.</text>
</comment>
<evidence type="ECO:0000256" key="1">
    <source>
        <dbReference type="ARBA" id="ARBA00010491"/>
    </source>
</evidence>
<dbReference type="InterPro" id="IPR043504">
    <property type="entry name" value="Peptidase_S1_PA_chymotrypsin"/>
</dbReference>
<dbReference type="Pfam" id="PF10459">
    <property type="entry name" value="Peptidase_S46"/>
    <property type="match status" value="1"/>
</dbReference>
<keyword evidence="4" id="KW-0732">Signal</keyword>
<dbReference type="EMBL" id="BARW01019160">
    <property type="protein sequence ID" value="GAI92095.1"/>
    <property type="molecule type" value="Genomic_DNA"/>
</dbReference>
<dbReference type="GO" id="GO:0006508">
    <property type="term" value="P:proteolysis"/>
    <property type="evidence" value="ECO:0007669"/>
    <property type="project" value="UniProtKB-KW"/>
</dbReference>
<dbReference type="PANTHER" id="PTHR38469">
    <property type="entry name" value="PERIPLASMIC PEPTIDASE SUBFAMILY S1B"/>
    <property type="match status" value="1"/>
</dbReference>
<sequence>IYKTINSKFKGDYEKFVDKMFDKSIFVSEERLTEFLNDPNAKMLEKDLAFQAANSILDKYRELRQKTTEFDMKLGKGRRLFIAGLLEMQKGGVFYPDANFTMRLTYGTVSGYDAKDAVWFNYYTTLEGVMEKEDPDNYEFIVDEKLKTLYEEKDYGRYADKNGYMPVCFLTNNDITGGNSGSPVLNGKGELIGLAFDGNWEAMSSDITFEEELQRCIVVDIRYVLFIMDKHAGAKNLIEEMDIME</sequence>
<organism evidence="6">
    <name type="scientific">marine sediment metagenome</name>
    <dbReference type="NCBI Taxonomy" id="412755"/>
    <lineage>
        <taxon>unclassified sequences</taxon>
        <taxon>metagenomes</taxon>
        <taxon>ecological metagenomes</taxon>
    </lineage>
</organism>
<gene>
    <name evidence="6" type="ORF">S12H4_32648</name>
</gene>
<comment type="caution">
    <text evidence="6">The sequence shown here is derived from an EMBL/GenBank/DDBJ whole genome shotgun (WGS) entry which is preliminary data.</text>
</comment>
<dbReference type="SUPFAM" id="SSF50494">
    <property type="entry name" value="Trypsin-like serine proteases"/>
    <property type="match status" value="1"/>
</dbReference>
<evidence type="ECO:0000313" key="6">
    <source>
        <dbReference type="EMBL" id="GAI92095.1"/>
    </source>
</evidence>
<keyword evidence="2" id="KW-0031">Aminopeptidase</keyword>
<proteinExistence type="inferred from homology"/>
<evidence type="ECO:0008006" key="7">
    <source>
        <dbReference type="Google" id="ProtNLM"/>
    </source>
</evidence>
<dbReference type="GO" id="GO:0008239">
    <property type="term" value="F:dipeptidyl-peptidase activity"/>
    <property type="evidence" value="ECO:0007669"/>
    <property type="project" value="InterPro"/>
</dbReference>
<keyword evidence="3" id="KW-0645">Protease</keyword>
<evidence type="ECO:0000256" key="4">
    <source>
        <dbReference type="ARBA" id="ARBA00022729"/>
    </source>
</evidence>
<reference evidence="6" key="1">
    <citation type="journal article" date="2014" name="Front. Microbiol.">
        <title>High frequency of phylogenetically diverse reductive dehalogenase-homologous genes in deep subseafloor sedimentary metagenomes.</title>
        <authorList>
            <person name="Kawai M."/>
            <person name="Futagami T."/>
            <person name="Toyoda A."/>
            <person name="Takaki Y."/>
            <person name="Nishi S."/>
            <person name="Hori S."/>
            <person name="Arai W."/>
            <person name="Tsubouchi T."/>
            <person name="Morono Y."/>
            <person name="Uchiyama I."/>
            <person name="Ito T."/>
            <person name="Fujiyama A."/>
            <person name="Inagaki F."/>
            <person name="Takami H."/>
        </authorList>
    </citation>
    <scope>NUCLEOTIDE SEQUENCE</scope>
    <source>
        <strain evidence="6">Expedition CK06-06</strain>
    </source>
</reference>
<evidence type="ECO:0000256" key="2">
    <source>
        <dbReference type="ARBA" id="ARBA00022438"/>
    </source>
</evidence>
<feature type="non-terminal residue" evidence="6">
    <location>
        <position position="1"/>
    </location>
</feature>
<dbReference type="AlphaFoldDB" id="X1TX09"/>
<dbReference type="FunFam" id="2.40.10.10:FF:000128">
    <property type="entry name" value="S46 family peptidase"/>
    <property type="match status" value="1"/>
</dbReference>